<dbReference type="Pfam" id="PF00078">
    <property type="entry name" value="RVT_1"/>
    <property type="match status" value="1"/>
</dbReference>
<sequence>MSDKRNKCNRLGSRMAQDLRERNAASAADPDGVVAGSVQTASGSRVVATDDESSIEIFSCEQCRTQYRTKRGLGAHIAKAHPVAANSAVNTDRVKARWPVEEVRLMARAEAEATSGSGVLFMNQFLHDKFPGRSLEAIKGKRRQEAYREMVRVFCQEISNNEIDDGNRASPTMIRVGTEPVRTDVTYTNIDIDTSAHRSAPEQSSQRLRSSILQAIEQSTSLRSYQADTLRNIAREALRAGEVEFDAIARWLDSIFPPPVVRPPRHALRKTSSKPKKRENREQRIKRLFATTQTLYKRNLKTCLAHILNQGATPERPSNVDLNRYWAPVMEADSPAAGDMTALRLQYGVASQRAGTSRSRPSGARGIHLEGLGEGANADQARAKDKTSLWDPITHIEVERISVKTGTAPGLDQITPRMWNAVPTVLRALLFNLLLFARGVPESIATTRTVFLEKSGMSVRPSPSEYRPLSIGSVIIRQLHKILAKRLAALEIIDERQRGFRPVDGVCENVTVLSAVLGDARGRCRTLHLATVDLSKAFDTVSHKAIHATLEELELPWEFREYVRAVYSNARTVLSGASSSSAIKIGRGVRQGDPLSPLLFNLVVDRALGVLSEDVGYTMGGKRINALGYADDIVLLASTRNGLQENLTRLHAAFSTNGLTINAKKTGVLSLVASGRDKKVKVDTIPHFSVGGVVIPQRSPVEVWTWKCI</sequence>
<dbReference type="PANTHER" id="PTHR19446">
    <property type="entry name" value="REVERSE TRANSCRIPTASES"/>
    <property type="match status" value="1"/>
</dbReference>
<dbReference type="Proteomes" id="UP001430953">
    <property type="component" value="Unassembled WGS sequence"/>
</dbReference>
<dbReference type="PROSITE" id="PS00028">
    <property type="entry name" value="ZINC_FINGER_C2H2_1"/>
    <property type="match status" value="1"/>
</dbReference>
<organism evidence="3 4">
    <name type="scientific">Cardiocondyla obscurior</name>
    <dbReference type="NCBI Taxonomy" id="286306"/>
    <lineage>
        <taxon>Eukaryota</taxon>
        <taxon>Metazoa</taxon>
        <taxon>Ecdysozoa</taxon>
        <taxon>Arthropoda</taxon>
        <taxon>Hexapoda</taxon>
        <taxon>Insecta</taxon>
        <taxon>Pterygota</taxon>
        <taxon>Neoptera</taxon>
        <taxon>Endopterygota</taxon>
        <taxon>Hymenoptera</taxon>
        <taxon>Apocrita</taxon>
        <taxon>Aculeata</taxon>
        <taxon>Formicoidea</taxon>
        <taxon>Formicidae</taxon>
        <taxon>Myrmicinae</taxon>
        <taxon>Cardiocondyla</taxon>
    </lineage>
</organism>
<proteinExistence type="predicted"/>
<dbReference type="InterPro" id="IPR013087">
    <property type="entry name" value="Znf_C2H2_type"/>
</dbReference>
<feature type="region of interest" description="Disordered" evidence="1">
    <location>
        <begin position="263"/>
        <end position="283"/>
    </location>
</feature>
<dbReference type="SUPFAM" id="SSF56672">
    <property type="entry name" value="DNA/RNA polymerases"/>
    <property type="match status" value="1"/>
</dbReference>
<dbReference type="CDD" id="cd01650">
    <property type="entry name" value="RT_nLTR_like"/>
    <property type="match status" value="1"/>
</dbReference>
<dbReference type="EMBL" id="JADYXP020000021">
    <property type="protein sequence ID" value="KAL0103821.1"/>
    <property type="molecule type" value="Genomic_DNA"/>
</dbReference>
<dbReference type="GO" id="GO:0071897">
    <property type="term" value="P:DNA biosynthetic process"/>
    <property type="evidence" value="ECO:0007669"/>
    <property type="project" value="UniProtKB-ARBA"/>
</dbReference>
<evidence type="ECO:0000259" key="2">
    <source>
        <dbReference type="PROSITE" id="PS50878"/>
    </source>
</evidence>
<dbReference type="PROSITE" id="PS50878">
    <property type="entry name" value="RT_POL"/>
    <property type="match status" value="1"/>
</dbReference>
<evidence type="ECO:0000256" key="1">
    <source>
        <dbReference type="SAM" id="MobiDB-lite"/>
    </source>
</evidence>
<comment type="caution">
    <text evidence="3">The sequence shown here is derived from an EMBL/GenBank/DDBJ whole genome shotgun (WGS) entry which is preliminary data.</text>
</comment>
<feature type="compositionally biased region" description="Basic residues" evidence="1">
    <location>
        <begin position="263"/>
        <end position="278"/>
    </location>
</feature>
<name>A0AAW2EJC1_9HYME</name>
<gene>
    <name evidence="3" type="ORF">PUN28_017858</name>
</gene>
<evidence type="ECO:0000313" key="3">
    <source>
        <dbReference type="EMBL" id="KAL0103821.1"/>
    </source>
</evidence>
<keyword evidence="4" id="KW-1185">Reference proteome</keyword>
<dbReference type="AlphaFoldDB" id="A0AAW2EJC1"/>
<dbReference type="InterPro" id="IPR043502">
    <property type="entry name" value="DNA/RNA_pol_sf"/>
</dbReference>
<dbReference type="InterPro" id="IPR000477">
    <property type="entry name" value="RT_dom"/>
</dbReference>
<evidence type="ECO:0000313" key="4">
    <source>
        <dbReference type="Proteomes" id="UP001430953"/>
    </source>
</evidence>
<feature type="domain" description="Reverse transcriptase" evidence="2">
    <location>
        <begin position="433"/>
        <end position="695"/>
    </location>
</feature>
<protein>
    <recommendedName>
        <fullName evidence="2">Reverse transcriptase domain-containing protein</fullName>
    </recommendedName>
</protein>
<reference evidence="3 4" key="1">
    <citation type="submission" date="2023-03" db="EMBL/GenBank/DDBJ databases">
        <title>High recombination rates correlate with genetic variation in Cardiocondyla obscurior ants.</title>
        <authorList>
            <person name="Errbii M."/>
        </authorList>
    </citation>
    <scope>NUCLEOTIDE SEQUENCE [LARGE SCALE GENOMIC DNA]</scope>
    <source>
        <strain evidence="3">Alpha-2009</strain>
        <tissue evidence="3">Whole body</tissue>
    </source>
</reference>
<accession>A0AAW2EJC1</accession>